<organism evidence="9 10">
    <name type="scientific">Kistimonas scapharcae</name>
    <dbReference type="NCBI Taxonomy" id="1036133"/>
    <lineage>
        <taxon>Bacteria</taxon>
        <taxon>Pseudomonadati</taxon>
        <taxon>Pseudomonadota</taxon>
        <taxon>Gammaproteobacteria</taxon>
        <taxon>Oceanospirillales</taxon>
        <taxon>Endozoicomonadaceae</taxon>
        <taxon>Kistimonas</taxon>
    </lineage>
</organism>
<evidence type="ECO:0000313" key="10">
    <source>
        <dbReference type="Proteomes" id="UP001500604"/>
    </source>
</evidence>
<dbReference type="EMBL" id="BAABFL010000125">
    <property type="protein sequence ID" value="GAA4649223.1"/>
    <property type="molecule type" value="Genomic_DNA"/>
</dbReference>
<keyword evidence="10" id="KW-1185">Reference proteome</keyword>
<evidence type="ECO:0000256" key="8">
    <source>
        <dbReference type="ARBA" id="ARBA00023163"/>
    </source>
</evidence>
<evidence type="ECO:0000256" key="5">
    <source>
        <dbReference type="ARBA" id="ARBA00023015"/>
    </source>
</evidence>
<evidence type="ECO:0000256" key="3">
    <source>
        <dbReference type="ARBA" id="ARBA00022795"/>
    </source>
</evidence>
<dbReference type="Pfam" id="PF05280">
    <property type="entry name" value="FlhC"/>
    <property type="match status" value="1"/>
</dbReference>
<keyword evidence="6" id="KW-0238">DNA-binding</keyword>
<gene>
    <name evidence="9" type="ORF">GCM10023116_14970</name>
</gene>
<keyword evidence="3" id="KW-1005">Bacterial flagellum biogenesis</keyword>
<dbReference type="Proteomes" id="UP001500604">
    <property type="component" value="Unassembled WGS sequence"/>
</dbReference>
<keyword evidence="5" id="KW-0805">Transcription regulation</keyword>
<keyword evidence="4" id="KW-0862">Zinc</keyword>
<evidence type="ECO:0000313" key="9">
    <source>
        <dbReference type="EMBL" id="GAA4649223.1"/>
    </source>
</evidence>
<evidence type="ECO:0000256" key="4">
    <source>
        <dbReference type="ARBA" id="ARBA00022833"/>
    </source>
</evidence>
<dbReference type="InterPro" id="IPR007944">
    <property type="entry name" value="FlhC"/>
</dbReference>
<reference evidence="10" key="1">
    <citation type="journal article" date="2019" name="Int. J. Syst. Evol. Microbiol.">
        <title>The Global Catalogue of Microorganisms (GCM) 10K type strain sequencing project: providing services to taxonomists for standard genome sequencing and annotation.</title>
        <authorList>
            <consortium name="The Broad Institute Genomics Platform"/>
            <consortium name="The Broad Institute Genome Sequencing Center for Infectious Disease"/>
            <person name="Wu L."/>
            <person name="Ma J."/>
        </authorList>
    </citation>
    <scope>NUCLEOTIDE SEQUENCE [LARGE SCALE GENOMIC DNA]</scope>
    <source>
        <strain evidence="10">JCM 17805</strain>
    </source>
</reference>
<dbReference type="SUPFAM" id="SSF160930">
    <property type="entry name" value="FlhC-like"/>
    <property type="match status" value="1"/>
</dbReference>
<evidence type="ECO:0000256" key="1">
    <source>
        <dbReference type="ARBA" id="ARBA00022490"/>
    </source>
</evidence>
<evidence type="ECO:0000256" key="2">
    <source>
        <dbReference type="ARBA" id="ARBA00022723"/>
    </source>
</evidence>
<keyword evidence="1" id="KW-0963">Cytoplasm</keyword>
<keyword evidence="7" id="KW-0010">Activator</keyword>
<sequence length="209" mass="23781">MPAFRVRLFSDDREIESRGGKMRDIIITNPKIISDTVKYIEQGFNTNIVLEEIDSKLKKYFIREIRKKIGAEITSSGKMPSCKKIIESKVRSYHASVVVAKYLKVIGGGIESQLKPNCDDVHVAYSFYQDDIKRSHLKDTEMLNINEAWVLCKGLHHSDISVVGCHDCGSLFVLMKNWHERSCVVCFMNNKFGQKGKRKTSGLSPVVHN</sequence>
<keyword evidence="2" id="KW-0479">Metal-binding</keyword>
<keyword evidence="8" id="KW-0804">Transcription</keyword>
<proteinExistence type="predicted"/>
<evidence type="ECO:0000256" key="6">
    <source>
        <dbReference type="ARBA" id="ARBA00023125"/>
    </source>
</evidence>
<protein>
    <submittedName>
        <fullName evidence="9">Uncharacterized protein</fullName>
    </submittedName>
</protein>
<comment type="caution">
    <text evidence="9">The sequence shown here is derived from an EMBL/GenBank/DDBJ whole genome shotgun (WGS) entry which is preliminary data.</text>
</comment>
<evidence type="ECO:0000256" key="7">
    <source>
        <dbReference type="ARBA" id="ARBA00023159"/>
    </source>
</evidence>
<accession>A0ABP8V1B3</accession>
<name>A0ABP8V1B3_9GAMM</name>